<organism evidence="2 3">
    <name type="scientific">Arthrobacter glacialis</name>
    <dbReference type="NCBI Taxonomy" id="1664"/>
    <lineage>
        <taxon>Bacteria</taxon>
        <taxon>Bacillati</taxon>
        <taxon>Actinomycetota</taxon>
        <taxon>Actinomycetes</taxon>
        <taxon>Micrococcales</taxon>
        <taxon>Micrococcaceae</taxon>
        <taxon>Arthrobacter</taxon>
    </lineage>
</organism>
<dbReference type="OrthoDB" id="2363925at2"/>
<dbReference type="InterPro" id="IPR034660">
    <property type="entry name" value="DinB/YfiT-like"/>
</dbReference>
<dbReference type="InterPro" id="IPR024775">
    <property type="entry name" value="DinB-like"/>
</dbReference>
<protein>
    <recommendedName>
        <fullName evidence="1">DinB-like domain-containing protein</fullName>
    </recommendedName>
</protein>
<dbReference type="SUPFAM" id="SSF109854">
    <property type="entry name" value="DinB/YfiT-like putative metalloenzymes"/>
    <property type="match status" value="1"/>
</dbReference>
<gene>
    <name evidence="2" type="ORF">CVS27_07885</name>
</gene>
<reference evidence="2 3" key="1">
    <citation type="submission" date="2018-01" db="EMBL/GenBank/DDBJ databases">
        <title>Arthrobacter sp. nov., from glaciers in China.</title>
        <authorList>
            <person name="Liu Q."/>
            <person name="Xin Y.-H."/>
        </authorList>
    </citation>
    <scope>NUCLEOTIDE SEQUENCE [LARGE SCALE GENOMIC DNA]</scope>
    <source>
        <strain evidence="2 3">HLT2-12-2</strain>
    </source>
</reference>
<proteinExistence type="predicted"/>
<feature type="domain" description="DinB-like" evidence="1">
    <location>
        <begin position="19"/>
        <end position="159"/>
    </location>
</feature>
<dbReference type="RefSeq" id="WP_103465387.1">
    <property type="nucleotide sequence ID" value="NZ_PPXB01000005.1"/>
</dbReference>
<dbReference type="NCBIfam" id="NF047843">
    <property type="entry name" value="MST_Rv0443"/>
    <property type="match status" value="1"/>
</dbReference>
<dbReference type="AlphaFoldDB" id="A0A2S3ZXU3"/>
<dbReference type="EMBL" id="PPXC01000005">
    <property type="protein sequence ID" value="POH74030.1"/>
    <property type="molecule type" value="Genomic_DNA"/>
</dbReference>
<accession>A0A2S3ZXU3</accession>
<dbReference type="Pfam" id="PF12867">
    <property type="entry name" value="DinB_2"/>
    <property type="match status" value="1"/>
</dbReference>
<evidence type="ECO:0000259" key="1">
    <source>
        <dbReference type="Pfam" id="PF12867"/>
    </source>
</evidence>
<comment type="caution">
    <text evidence="2">The sequence shown here is derived from an EMBL/GenBank/DDBJ whole genome shotgun (WGS) entry which is preliminary data.</text>
</comment>
<name>A0A2S3ZXU3_ARTGL</name>
<dbReference type="Proteomes" id="UP000237061">
    <property type="component" value="Unassembled WGS sequence"/>
</dbReference>
<sequence length="169" mass="18630">MRSSELLADAYSRIDTIVSGVLTGLEVDKANWRPAGSGNSIAWLIWHLCRSQDEQMAQVAGVESVWHRGAYAQRFAFDLEHDSTGYGHSTQQVDAVHLDSTDLLRQYHQAVLAQSLDFIGTLEDADLDRVVDSRWNPPVTLGVRLISIADDCVQHGGQAAYVKGLPRAI</sequence>
<keyword evidence="3" id="KW-1185">Reference proteome</keyword>
<evidence type="ECO:0000313" key="2">
    <source>
        <dbReference type="EMBL" id="POH74030.1"/>
    </source>
</evidence>
<evidence type="ECO:0000313" key="3">
    <source>
        <dbReference type="Proteomes" id="UP000237061"/>
    </source>
</evidence>
<dbReference type="Gene3D" id="1.20.120.450">
    <property type="entry name" value="dinb family like domain"/>
    <property type="match status" value="1"/>
</dbReference>